<protein>
    <recommendedName>
        <fullName evidence="4">DUF5668 domain-containing protein</fullName>
    </recommendedName>
</protein>
<sequence>MSSRNDLKLGLFIVIAGIVILLGKLGVFGFLGRTLWPLVLLIPGLVLHMLFFGNRARATVLVPGGILTVYGLLFLLCSTISWGLMSYLWPALLLGIAVGLYEYYLFEKTRPSSLLPASVILGLASLVLFFISLLHTAVIYILAVLLIALGIWLIAGRGKSRNRKWKSGW</sequence>
<dbReference type="Proteomes" id="UP000187172">
    <property type="component" value="Unassembled WGS sequence"/>
</dbReference>
<evidence type="ECO:0000313" key="2">
    <source>
        <dbReference type="EMBL" id="OMF55432.1"/>
    </source>
</evidence>
<name>A0A1R1EUQ3_9BACL</name>
<dbReference type="EMBL" id="MRTP01000002">
    <property type="protein sequence ID" value="OMF55432.1"/>
    <property type="molecule type" value="Genomic_DNA"/>
</dbReference>
<dbReference type="RefSeq" id="WP_076169826.1">
    <property type="nucleotide sequence ID" value="NZ_MRTP01000002.1"/>
</dbReference>
<organism evidence="2 3">
    <name type="scientific">Paenibacillus rhizosphaerae</name>
    <dbReference type="NCBI Taxonomy" id="297318"/>
    <lineage>
        <taxon>Bacteria</taxon>
        <taxon>Bacillati</taxon>
        <taxon>Bacillota</taxon>
        <taxon>Bacilli</taxon>
        <taxon>Bacillales</taxon>
        <taxon>Paenibacillaceae</taxon>
        <taxon>Paenibacillus</taxon>
    </lineage>
</organism>
<comment type="caution">
    <text evidence="2">The sequence shown here is derived from an EMBL/GenBank/DDBJ whole genome shotgun (WGS) entry which is preliminary data.</text>
</comment>
<feature type="transmembrane region" description="Helical" evidence="1">
    <location>
        <begin position="9"/>
        <end position="29"/>
    </location>
</feature>
<dbReference type="AlphaFoldDB" id="A0A1R1EUQ3"/>
<feature type="transmembrane region" description="Helical" evidence="1">
    <location>
        <begin position="60"/>
        <end position="81"/>
    </location>
</feature>
<evidence type="ECO:0008006" key="4">
    <source>
        <dbReference type="Google" id="ProtNLM"/>
    </source>
</evidence>
<keyword evidence="3" id="KW-1185">Reference proteome</keyword>
<gene>
    <name evidence="2" type="ORF">BK138_12140</name>
</gene>
<feature type="transmembrane region" description="Helical" evidence="1">
    <location>
        <begin position="35"/>
        <end position="53"/>
    </location>
</feature>
<feature type="transmembrane region" description="Helical" evidence="1">
    <location>
        <begin position="87"/>
        <end position="106"/>
    </location>
</feature>
<keyword evidence="1" id="KW-0472">Membrane</keyword>
<feature type="transmembrane region" description="Helical" evidence="1">
    <location>
        <begin position="137"/>
        <end position="155"/>
    </location>
</feature>
<keyword evidence="1" id="KW-0812">Transmembrane</keyword>
<proteinExistence type="predicted"/>
<dbReference type="STRING" id="297318.BK138_12140"/>
<feature type="transmembrane region" description="Helical" evidence="1">
    <location>
        <begin position="113"/>
        <end position="131"/>
    </location>
</feature>
<reference evidence="2 3" key="1">
    <citation type="submission" date="2016-11" db="EMBL/GenBank/DDBJ databases">
        <title>Paenibacillus species isolates.</title>
        <authorList>
            <person name="Beno S.M."/>
        </authorList>
    </citation>
    <scope>NUCLEOTIDE SEQUENCE [LARGE SCALE GENOMIC DNA]</scope>
    <source>
        <strain evidence="2 3">FSL R5-0378</strain>
    </source>
</reference>
<evidence type="ECO:0000256" key="1">
    <source>
        <dbReference type="SAM" id="Phobius"/>
    </source>
</evidence>
<evidence type="ECO:0000313" key="3">
    <source>
        <dbReference type="Proteomes" id="UP000187172"/>
    </source>
</evidence>
<keyword evidence="1" id="KW-1133">Transmembrane helix</keyword>
<accession>A0A1R1EUQ3</accession>